<reference evidence="2" key="1">
    <citation type="journal article" date="2019" name="bioRxiv">
        <title>The Genome of the Zebra Mussel, Dreissena polymorpha: A Resource for Invasive Species Research.</title>
        <authorList>
            <person name="McCartney M.A."/>
            <person name="Auch B."/>
            <person name="Kono T."/>
            <person name="Mallez S."/>
            <person name="Zhang Y."/>
            <person name="Obille A."/>
            <person name="Becker A."/>
            <person name="Abrahante J.E."/>
            <person name="Garbe J."/>
            <person name="Badalamenti J.P."/>
            <person name="Herman A."/>
            <person name="Mangelson H."/>
            <person name="Liachko I."/>
            <person name="Sullivan S."/>
            <person name="Sone E.D."/>
            <person name="Koren S."/>
            <person name="Silverstein K.A.T."/>
            <person name="Beckman K.B."/>
            <person name="Gohl D.M."/>
        </authorList>
    </citation>
    <scope>NUCLEOTIDE SEQUENCE</scope>
    <source>
        <strain evidence="2">Duluth1</strain>
        <tissue evidence="2">Whole animal</tissue>
    </source>
</reference>
<dbReference type="AlphaFoldDB" id="A0A9D4N153"/>
<evidence type="ECO:0000256" key="1">
    <source>
        <dbReference type="SAM" id="SignalP"/>
    </source>
</evidence>
<reference evidence="2" key="2">
    <citation type="submission" date="2020-11" db="EMBL/GenBank/DDBJ databases">
        <authorList>
            <person name="McCartney M.A."/>
            <person name="Auch B."/>
            <person name="Kono T."/>
            <person name="Mallez S."/>
            <person name="Becker A."/>
            <person name="Gohl D.M."/>
            <person name="Silverstein K.A.T."/>
            <person name="Koren S."/>
            <person name="Bechman K.B."/>
            <person name="Herman A."/>
            <person name="Abrahante J.E."/>
            <person name="Garbe J."/>
        </authorList>
    </citation>
    <scope>NUCLEOTIDE SEQUENCE</scope>
    <source>
        <strain evidence="2">Duluth1</strain>
        <tissue evidence="2">Whole animal</tissue>
    </source>
</reference>
<keyword evidence="3" id="KW-1185">Reference proteome</keyword>
<evidence type="ECO:0000313" key="3">
    <source>
        <dbReference type="Proteomes" id="UP000828390"/>
    </source>
</evidence>
<evidence type="ECO:0000313" key="2">
    <source>
        <dbReference type="EMBL" id="KAH3885394.1"/>
    </source>
</evidence>
<dbReference type="Proteomes" id="UP000828390">
    <property type="component" value="Unassembled WGS sequence"/>
</dbReference>
<organism evidence="2 3">
    <name type="scientific">Dreissena polymorpha</name>
    <name type="common">Zebra mussel</name>
    <name type="synonym">Mytilus polymorpha</name>
    <dbReference type="NCBI Taxonomy" id="45954"/>
    <lineage>
        <taxon>Eukaryota</taxon>
        <taxon>Metazoa</taxon>
        <taxon>Spiralia</taxon>
        <taxon>Lophotrochozoa</taxon>
        <taxon>Mollusca</taxon>
        <taxon>Bivalvia</taxon>
        <taxon>Autobranchia</taxon>
        <taxon>Heteroconchia</taxon>
        <taxon>Euheterodonta</taxon>
        <taxon>Imparidentia</taxon>
        <taxon>Neoheterodontei</taxon>
        <taxon>Myida</taxon>
        <taxon>Dreissenoidea</taxon>
        <taxon>Dreissenidae</taxon>
        <taxon>Dreissena</taxon>
    </lineage>
</organism>
<protein>
    <submittedName>
        <fullName evidence="2">Uncharacterized protein</fullName>
    </submittedName>
</protein>
<sequence>MGRLISTATLLAFAIGHLDGAAHIYSYSVTICPSVLGWGGSYLLLLCEHMSSCTWIGRLISKLLCGHMPSCTWMGRLISTATLLAFAIGHLDGAAHNYSYSVSICHRVL</sequence>
<keyword evidence="1" id="KW-0732">Signal</keyword>
<comment type="caution">
    <text evidence="2">The sequence shown here is derived from an EMBL/GenBank/DDBJ whole genome shotgun (WGS) entry which is preliminary data.</text>
</comment>
<feature type="chain" id="PRO_5038910643" evidence="1">
    <location>
        <begin position="21"/>
        <end position="109"/>
    </location>
</feature>
<feature type="signal peptide" evidence="1">
    <location>
        <begin position="1"/>
        <end position="20"/>
    </location>
</feature>
<accession>A0A9D4N153</accession>
<gene>
    <name evidence="2" type="ORF">DPMN_009387</name>
</gene>
<dbReference type="EMBL" id="JAIWYP010000001">
    <property type="protein sequence ID" value="KAH3885394.1"/>
    <property type="molecule type" value="Genomic_DNA"/>
</dbReference>
<proteinExistence type="predicted"/>
<name>A0A9D4N153_DREPO</name>